<evidence type="ECO:0008006" key="4">
    <source>
        <dbReference type="Google" id="ProtNLM"/>
    </source>
</evidence>
<feature type="compositionally biased region" description="Pro residues" evidence="1">
    <location>
        <begin position="94"/>
        <end position="108"/>
    </location>
</feature>
<evidence type="ECO:0000313" key="2">
    <source>
        <dbReference type="EMBL" id="KAE8235111.1"/>
    </source>
</evidence>
<evidence type="ECO:0000313" key="3">
    <source>
        <dbReference type="Proteomes" id="UP000077521"/>
    </source>
</evidence>
<dbReference type="Proteomes" id="UP000077521">
    <property type="component" value="Unassembled WGS sequence"/>
</dbReference>
<reference evidence="2" key="2">
    <citation type="journal article" date="2019" name="IMA Fungus">
        <title>Genome sequencing and comparison of five Tilletia species to identify candidate genes for the detection of regulated species infecting wheat.</title>
        <authorList>
            <person name="Nguyen H.D.T."/>
            <person name="Sultana T."/>
            <person name="Kesanakurti P."/>
            <person name="Hambleton S."/>
        </authorList>
    </citation>
    <scope>NUCLEOTIDE SEQUENCE</scope>
    <source>
        <strain evidence="2">DAOMC 236416</strain>
    </source>
</reference>
<feature type="compositionally biased region" description="Low complexity" evidence="1">
    <location>
        <begin position="171"/>
        <end position="196"/>
    </location>
</feature>
<proteinExistence type="predicted"/>
<feature type="non-terminal residue" evidence="2">
    <location>
        <position position="321"/>
    </location>
</feature>
<accession>A0A8T8S8M0</accession>
<dbReference type="SUPFAM" id="SSF57716">
    <property type="entry name" value="Glucocorticoid receptor-like (DNA-binding domain)"/>
    <property type="match status" value="1"/>
</dbReference>
<gene>
    <name evidence="2" type="ORF">A4X13_0g9608</name>
</gene>
<feature type="region of interest" description="Disordered" evidence="1">
    <location>
        <begin position="1"/>
        <end position="46"/>
    </location>
</feature>
<feature type="region of interest" description="Disordered" evidence="1">
    <location>
        <begin position="280"/>
        <end position="321"/>
    </location>
</feature>
<reference evidence="2" key="1">
    <citation type="submission" date="2016-04" db="EMBL/GenBank/DDBJ databases">
        <authorList>
            <person name="Nguyen H.D."/>
            <person name="Samba Siva P."/>
            <person name="Cullis J."/>
            <person name="Levesque C.A."/>
            <person name="Hambleton S."/>
        </authorList>
    </citation>
    <scope>NUCLEOTIDE SEQUENCE</scope>
    <source>
        <strain evidence="2">DAOMC 236416</strain>
    </source>
</reference>
<feature type="compositionally biased region" description="Pro residues" evidence="1">
    <location>
        <begin position="15"/>
        <end position="24"/>
    </location>
</feature>
<dbReference type="InterPro" id="IPR013088">
    <property type="entry name" value="Znf_NHR/GATA"/>
</dbReference>
<dbReference type="Gene3D" id="3.30.50.10">
    <property type="entry name" value="Erythroid Transcription Factor GATA-1, subunit A"/>
    <property type="match status" value="1"/>
</dbReference>
<feature type="compositionally biased region" description="Pro residues" evidence="1">
    <location>
        <begin position="119"/>
        <end position="144"/>
    </location>
</feature>
<feature type="non-terminal residue" evidence="2">
    <location>
        <position position="1"/>
    </location>
</feature>
<evidence type="ECO:0000256" key="1">
    <source>
        <dbReference type="SAM" id="MobiDB-lite"/>
    </source>
</evidence>
<feature type="compositionally biased region" description="Acidic residues" evidence="1">
    <location>
        <begin position="302"/>
        <end position="321"/>
    </location>
</feature>
<feature type="region of interest" description="Disordered" evidence="1">
    <location>
        <begin position="94"/>
        <end position="227"/>
    </location>
</feature>
<dbReference type="GO" id="GO:0006355">
    <property type="term" value="P:regulation of DNA-templated transcription"/>
    <property type="evidence" value="ECO:0007669"/>
    <property type="project" value="InterPro"/>
</dbReference>
<dbReference type="EMBL" id="LWDF02002967">
    <property type="protein sequence ID" value="KAE8235111.1"/>
    <property type="molecule type" value="Genomic_DNA"/>
</dbReference>
<feature type="compositionally biased region" description="Polar residues" evidence="1">
    <location>
        <begin position="28"/>
        <end position="45"/>
    </location>
</feature>
<organism evidence="2 3">
    <name type="scientific">Tilletia indica</name>
    <dbReference type="NCBI Taxonomy" id="43049"/>
    <lineage>
        <taxon>Eukaryota</taxon>
        <taxon>Fungi</taxon>
        <taxon>Dikarya</taxon>
        <taxon>Basidiomycota</taxon>
        <taxon>Ustilaginomycotina</taxon>
        <taxon>Exobasidiomycetes</taxon>
        <taxon>Tilletiales</taxon>
        <taxon>Tilletiaceae</taxon>
        <taxon>Tilletia</taxon>
    </lineage>
</organism>
<sequence length="321" mass="34128">AGAETGEEILAPSTQHPPVPPVHPPTQQGAPPSSHQVTPSASSVAPNPFVSFGQDLNDYVQAARRVAGSASNARIRLDLTQTLVDHNIPLTIEPHPPIGAPPAGPIPHPFVAGAFLPQELPPPASSPLPPPPSAHLVPSGPPHGVPRTASTSAGSNQPGRVASPSAARWTPSGPQRRVSRPSGSSSAGPSTPARPSRPLHPNDVGVDPNAEDEKDPPRPAKKFPFFNSKGVRQCQRCSRTTSKPFRRFQGDELFSLCNACGVKWSSTIKNYYTLLEQEAQLEQGESSQLQMGDEPASHYEEPEYADTEDEEEEIDQPAEQG</sequence>
<name>A0A8T8S8M0_9BASI</name>
<feature type="compositionally biased region" description="Low complexity" evidence="1">
    <location>
        <begin position="280"/>
        <end position="290"/>
    </location>
</feature>
<keyword evidence="3" id="KW-1185">Reference proteome</keyword>
<dbReference type="AlphaFoldDB" id="A0A8T8S8M0"/>
<comment type="caution">
    <text evidence="2">The sequence shown here is derived from an EMBL/GenBank/DDBJ whole genome shotgun (WGS) entry which is preliminary data.</text>
</comment>
<protein>
    <recommendedName>
        <fullName evidence="4">GATA-type domain-containing protein</fullName>
    </recommendedName>
</protein>
<dbReference type="GO" id="GO:0008270">
    <property type="term" value="F:zinc ion binding"/>
    <property type="evidence" value="ECO:0007669"/>
    <property type="project" value="InterPro"/>
</dbReference>
<feature type="compositionally biased region" description="Polar residues" evidence="1">
    <location>
        <begin position="148"/>
        <end position="158"/>
    </location>
</feature>